<dbReference type="OrthoDB" id="514320at2"/>
<dbReference type="InterPro" id="IPR002502">
    <property type="entry name" value="Amidase_domain"/>
</dbReference>
<feature type="compositionally biased region" description="Polar residues" evidence="2">
    <location>
        <begin position="213"/>
        <end position="225"/>
    </location>
</feature>
<name>A0A6H9Y9A6_9ACTN</name>
<dbReference type="PANTHER" id="PTHR11022">
    <property type="entry name" value="PEPTIDOGLYCAN RECOGNITION PROTEIN"/>
    <property type="match status" value="1"/>
</dbReference>
<dbReference type="GO" id="GO:0008745">
    <property type="term" value="F:N-acetylmuramoyl-L-alanine amidase activity"/>
    <property type="evidence" value="ECO:0007669"/>
    <property type="project" value="InterPro"/>
</dbReference>
<comment type="caution">
    <text evidence="5">The sequence shown here is derived from an EMBL/GenBank/DDBJ whole genome shotgun (WGS) entry which is preliminary data.</text>
</comment>
<dbReference type="EMBL" id="WBMT01000028">
    <property type="protein sequence ID" value="KAB2340895.1"/>
    <property type="molecule type" value="Genomic_DNA"/>
</dbReference>
<evidence type="ECO:0000256" key="1">
    <source>
        <dbReference type="ARBA" id="ARBA00007553"/>
    </source>
</evidence>
<dbReference type="Pfam" id="PF01510">
    <property type="entry name" value="Amidase_2"/>
    <property type="match status" value="1"/>
</dbReference>
<accession>A0A6H9Y9A6</accession>
<dbReference type="GO" id="GO:0009253">
    <property type="term" value="P:peptidoglycan catabolic process"/>
    <property type="evidence" value="ECO:0007669"/>
    <property type="project" value="InterPro"/>
</dbReference>
<evidence type="ECO:0000259" key="4">
    <source>
        <dbReference type="SMART" id="SM00701"/>
    </source>
</evidence>
<sequence length="257" mass="28263">MAAGLAENMAMAEIIPAGAAERPVPTRPRVYTREEWGARRARKPTKIVERMPDRIVVHHTATPNTTNYSLEHAYRLSRDIQRFHMRHRGWNDTGQHLTISRGGHVMEGRDSSLSAILAGRHAIGAQARRHNDHTIGIENEGNYKKAPVPELLWSSLVTVCTWLCAEYQLDPDRAIVGHRDLGDTECPGDALYSRLPELRKSVSARLPRPDGASESNLERMSTSLNPEVADTPTHVPSSVVPSPEILGALPSPGESGG</sequence>
<evidence type="ECO:0000313" key="6">
    <source>
        <dbReference type="Proteomes" id="UP000468735"/>
    </source>
</evidence>
<dbReference type="InterPro" id="IPR036505">
    <property type="entry name" value="Amidase/PGRP_sf"/>
</dbReference>
<reference evidence="5 6" key="1">
    <citation type="submission" date="2019-09" db="EMBL/GenBank/DDBJ databases">
        <title>Actinomadura physcomitrii sp. nov., a novel actinomycete isolated from moss [Physcomitrium sphaericum (Ludw) Fuernr].</title>
        <authorList>
            <person name="Zhuang X."/>
            <person name="Liu C."/>
        </authorList>
    </citation>
    <scope>NUCLEOTIDE SEQUENCE [LARGE SCALE GENOMIC DNA]</scope>
    <source>
        <strain evidence="5 6">HMC1</strain>
    </source>
</reference>
<dbReference type="InterPro" id="IPR015510">
    <property type="entry name" value="PGRP"/>
</dbReference>
<organism evidence="5 6">
    <name type="scientific">Actinomadura rudentiformis</name>
    <dbReference type="NCBI Taxonomy" id="359158"/>
    <lineage>
        <taxon>Bacteria</taxon>
        <taxon>Bacillati</taxon>
        <taxon>Actinomycetota</taxon>
        <taxon>Actinomycetes</taxon>
        <taxon>Streptosporangiales</taxon>
        <taxon>Thermomonosporaceae</taxon>
        <taxon>Actinomadura</taxon>
    </lineage>
</organism>
<dbReference type="GO" id="GO:0008270">
    <property type="term" value="F:zinc ion binding"/>
    <property type="evidence" value="ECO:0007669"/>
    <property type="project" value="InterPro"/>
</dbReference>
<feature type="region of interest" description="Disordered" evidence="2">
    <location>
        <begin position="202"/>
        <end position="257"/>
    </location>
</feature>
<dbReference type="Gene3D" id="3.40.80.10">
    <property type="entry name" value="Peptidoglycan recognition protein-like"/>
    <property type="match status" value="1"/>
</dbReference>
<comment type="similarity">
    <text evidence="1">Belongs to the N-acetylmuramoyl-L-alanine amidase 2 family.</text>
</comment>
<dbReference type="Proteomes" id="UP000468735">
    <property type="component" value="Unassembled WGS sequence"/>
</dbReference>
<keyword evidence="6" id="KW-1185">Reference proteome</keyword>
<dbReference type="SUPFAM" id="SSF55846">
    <property type="entry name" value="N-acetylmuramoyl-L-alanine amidase-like"/>
    <property type="match status" value="1"/>
</dbReference>
<protein>
    <submittedName>
        <fullName evidence="5">N-acetylmuramoyl-L-alanine amidase</fullName>
    </submittedName>
</protein>
<evidence type="ECO:0000259" key="3">
    <source>
        <dbReference type="SMART" id="SM00644"/>
    </source>
</evidence>
<evidence type="ECO:0000313" key="5">
    <source>
        <dbReference type="EMBL" id="KAB2340895.1"/>
    </source>
</evidence>
<feature type="domain" description="N-acetylmuramoyl-L-alanine amidase" evidence="3">
    <location>
        <begin position="42"/>
        <end position="188"/>
    </location>
</feature>
<dbReference type="InterPro" id="IPR006619">
    <property type="entry name" value="PGRP_domain_met/bac"/>
</dbReference>
<dbReference type="CDD" id="cd06583">
    <property type="entry name" value="PGRP"/>
    <property type="match status" value="1"/>
</dbReference>
<dbReference type="SMART" id="SM00701">
    <property type="entry name" value="PGRP"/>
    <property type="match status" value="1"/>
</dbReference>
<dbReference type="PANTHER" id="PTHR11022:SF41">
    <property type="entry name" value="PEPTIDOGLYCAN-RECOGNITION PROTEIN LC-RELATED"/>
    <property type="match status" value="1"/>
</dbReference>
<dbReference type="AlphaFoldDB" id="A0A6H9Y9A6"/>
<dbReference type="SMART" id="SM00644">
    <property type="entry name" value="Ami_2"/>
    <property type="match status" value="1"/>
</dbReference>
<proteinExistence type="inferred from homology"/>
<evidence type="ECO:0000256" key="2">
    <source>
        <dbReference type="SAM" id="MobiDB-lite"/>
    </source>
</evidence>
<feature type="domain" description="Peptidoglycan recognition protein family" evidence="4">
    <location>
        <begin position="28"/>
        <end position="182"/>
    </location>
</feature>
<gene>
    <name evidence="5" type="ORF">F8566_43460</name>
</gene>